<dbReference type="RefSeq" id="WP_379953654.1">
    <property type="nucleotide sequence ID" value="NZ_JAUYVI010000001.1"/>
</dbReference>
<feature type="signal peptide" evidence="2">
    <location>
        <begin position="1"/>
        <end position="20"/>
    </location>
</feature>
<keyword evidence="1" id="KW-0472">Membrane</keyword>
<keyword evidence="1" id="KW-1133">Transmembrane helix</keyword>
<sequence length="180" mass="18076">MVLAIGCVALLGWATKPAAASPITFNVVFGSSGFDVPGGPVGLVLGDFDITLDPAVDALSTSGFTFNNLNIFIADPIFSWSAAADVLLFGGMANGTGTAPGTNDFQLSIAGFTSGSPSILNFTYSQVGAPAMYTASTGAVFVTPLAPVATTPIPAALPLFLAALGGLGFAGWRRRKAVAA</sequence>
<reference evidence="4" key="1">
    <citation type="submission" date="2023-08" db="EMBL/GenBank/DDBJ databases">
        <title>Rhodospirillaceae gen. nov., a novel taxon isolated from the Yangtze River Yuezi River estuary sludge.</title>
        <authorList>
            <person name="Ruan L."/>
        </authorList>
    </citation>
    <scope>NUCLEOTIDE SEQUENCE [LARGE SCALE GENOMIC DNA]</scope>
    <source>
        <strain evidence="4">R-7</strain>
    </source>
</reference>
<evidence type="ECO:0000256" key="1">
    <source>
        <dbReference type="SAM" id="Phobius"/>
    </source>
</evidence>
<organism evidence="3 4">
    <name type="scientific">Dongia sedimenti</name>
    <dbReference type="NCBI Taxonomy" id="3064282"/>
    <lineage>
        <taxon>Bacteria</taxon>
        <taxon>Pseudomonadati</taxon>
        <taxon>Pseudomonadota</taxon>
        <taxon>Alphaproteobacteria</taxon>
        <taxon>Rhodospirillales</taxon>
        <taxon>Dongiaceae</taxon>
        <taxon>Dongia</taxon>
    </lineage>
</organism>
<proteinExistence type="predicted"/>
<dbReference type="EMBL" id="JAUYVI010000001">
    <property type="protein sequence ID" value="MDQ7246276.1"/>
    <property type="molecule type" value="Genomic_DNA"/>
</dbReference>
<accession>A0ABU0YEY5</accession>
<name>A0ABU0YEY5_9PROT</name>
<evidence type="ECO:0000313" key="3">
    <source>
        <dbReference type="EMBL" id="MDQ7246276.1"/>
    </source>
</evidence>
<gene>
    <name evidence="3" type="ORF">Q8A70_01300</name>
</gene>
<keyword evidence="4" id="KW-1185">Reference proteome</keyword>
<keyword evidence="2" id="KW-0732">Signal</keyword>
<comment type="caution">
    <text evidence="3">The sequence shown here is derived from an EMBL/GenBank/DDBJ whole genome shotgun (WGS) entry which is preliminary data.</text>
</comment>
<keyword evidence="1" id="KW-0812">Transmembrane</keyword>
<evidence type="ECO:0008006" key="5">
    <source>
        <dbReference type="Google" id="ProtNLM"/>
    </source>
</evidence>
<protein>
    <recommendedName>
        <fullName evidence="5">VPLPA-CTERM sorting domain-containing protein</fullName>
    </recommendedName>
</protein>
<dbReference type="Proteomes" id="UP001230156">
    <property type="component" value="Unassembled WGS sequence"/>
</dbReference>
<evidence type="ECO:0000313" key="4">
    <source>
        <dbReference type="Proteomes" id="UP001230156"/>
    </source>
</evidence>
<feature type="chain" id="PRO_5045960127" description="VPLPA-CTERM sorting domain-containing protein" evidence="2">
    <location>
        <begin position="21"/>
        <end position="180"/>
    </location>
</feature>
<feature type="transmembrane region" description="Helical" evidence="1">
    <location>
        <begin position="153"/>
        <end position="172"/>
    </location>
</feature>
<evidence type="ECO:0000256" key="2">
    <source>
        <dbReference type="SAM" id="SignalP"/>
    </source>
</evidence>